<keyword evidence="11 21" id="KW-0067">ATP-binding</keyword>
<evidence type="ECO:0000256" key="14">
    <source>
        <dbReference type="ARBA" id="ARBA00022989"/>
    </source>
</evidence>
<evidence type="ECO:0000313" key="24">
    <source>
        <dbReference type="Proteomes" id="UP000617402"/>
    </source>
</evidence>
<dbReference type="SUPFAM" id="SSF81653">
    <property type="entry name" value="Calcium ATPase, transduction domain A"/>
    <property type="match status" value="1"/>
</dbReference>
<keyword evidence="6 21" id="KW-0812">Transmembrane</keyword>
<evidence type="ECO:0000256" key="19">
    <source>
        <dbReference type="ARBA" id="ARBA00033239"/>
    </source>
</evidence>
<dbReference type="SUPFAM" id="SSF56784">
    <property type="entry name" value="HAD-like"/>
    <property type="match status" value="1"/>
</dbReference>
<dbReference type="Proteomes" id="UP000617402">
    <property type="component" value="Unassembled WGS sequence"/>
</dbReference>
<keyword evidence="12" id="KW-0460">Magnesium</keyword>
<dbReference type="InterPro" id="IPR008250">
    <property type="entry name" value="ATPase_P-typ_transduc_dom_A_sf"/>
</dbReference>
<comment type="catalytic activity">
    <reaction evidence="20">
        <text>Cu(+)(in) + ATP + H2O = Cu(+)(out) + ADP + phosphate + H(+)</text>
        <dbReference type="Rhea" id="RHEA:25792"/>
        <dbReference type="ChEBI" id="CHEBI:15377"/>
        <dbReference type="ChEBI" id="CHEBI:15378"/>
        <dbReference type="ChEBI" id="CHEBI:30616"/>
        <dbReference type="ChEBI" id="CHEBI:43474"/>
        <dbReference type="ChEBI" id="CHEBI:49552"/>
        <dbReference type="ChEBI" id="CHEBI:456216"/>
        <dbReference type="EC" id="7.2.2.8"/>
    </reaction>
</comment>
<feature type="domain" description="HMA" evidence="22">
    <location>
        <begin position="39"/>
        <end position="105"/>
    </location>
</feature>
<evidence type="ECO:0000256" key="15">
    <source>
        <dbReference type="ARBA" id="ARBA00023008"/>
    </source>
</evidence>
<evidence type="ECO:0000256" key="16">
    <source>
        <dbReference type="ARBA" id="ARBA00023065"/>
    </source>
</evidence>
<feature type="transmembrane region" description="Helical" evidence="21">
    <location>
        <begin position="442"/>
        <end position="464"/>
    </location>
</feature>
<evidence type="ECO:0000256" key="12">
    <source>
        <dbReference type="ARBA" id="ARBA00022842"/>
    </source>
</evidence>
<evidence type="ECO:0000256" key="21">
    <source>
        <dbReference type="RuleBase" id="RU362081"/>
    </source>
</evidence>
<feature type="transmembrane region" description="Helical" evidence="21">
    <location>
        <begin position="196"/>
        <end position="215"/>
    </location>
</feature>
<comment type="subcellular location">
    <subcellularLocation>
        <location evidence="21">Cell membrane</location>
    </subcellularLocation>
    <subcellularLocation>
        <location evidence="1">Endomembrane system</location>
        <topology evidence="1">Multi-pass membrane protein</topology>
    </subcellularLocation>
</comment>
<dbReference type="RefSeq" id="WP_188038794.1">
    <property type="nucleotide sequence ID" value="NZ_JACVHF010000002.1"/>
</dbReference>
<evidence type="ECO:0000256" key="4">
    <source>
        <dbReference type="ARBA" id="ARBA00015102"/>
    </source>
</evidence>
<dbReference type="InterPro" id="IPR044492">
    <property type="entry name" value="P_typ_ATPase_HD_dom"/>
</dbReference>
<dbReference type="InterPro" id="IPR023298">
    <property type="entry name" value="ATPase_P-typ_TM_dom_sf"/>
</dbReference>
<keyword evidence="16" id="KW-0406">Ion transport</keyword>
<reference evidence="23 24" key="1">
    <citation type="submission" date="2020-07" db="EMBL/GenBank/DDBJ databases">
        <title>Draft whole-genome sequence of Heliobacterium chlorum DSM 3682, type strain.</title>
        <authorList>
            <person name="Kyndt J.A."/>
            <person name="Meyer T.E."/>
            <person name="Imhoff J.F."/>
        </authorList>
    </citation>
    <scope>NUCLEOTIDE SEQUENCE [LARGE SCALE GENOMIC DNA]</scope>
    <source>
        <strain evidence="23 24">DSM 3682</strain>
    </source>
</reference>
<evidence type="ECO:0000259" key="22">
    <source>
        <dbReference type="PROSITE" id="PS50846"/>
    </source>
</evidence>
<dbReference type="SUPFAM" id="SSF81665">
    <property type="entry name" value="Calcium ATPase, transmembrane domain M"/>
    <property type="match status" value="1"/>
</dbReference>
<dbReference type="CDD" id="cd02094">
    <property type="entry name" value="P-type_ATPase_Cu-like"/>
    <property type="match status" value="1"/>
</dbReference>
<dbReference type="Gene3D" id="3.40.1110.10">
    <property type="entry name" value="Calcium-transporting ATPase, cytoplasmic domain N"/>
    <property type="match status" value="1"/>
</dbReference>
<feature type="transmembrane region" description="Helical" evidence="21">
    <location>
        <begin position="787"/>
        <end position="804"/>
    </location>
</feature>
<comment type="similarity">
    <text evidence="2 21">Belongs to the cation transport ATPase (P-type) (TC 3.A.3) family. Type IB subfamily.</text>
</comment>
<dbReference type="InterPro" id="IPR017969">
    <property type="entry name" value="Heavy-metal-associated_CS"/>
</dbReference>
<evidence type="ECO:0000256" key="11">
    <source>
        <dbReference type="ARBA" id="ARBA00022840"/>
    </source>
</evidence>
<feature type="transmembrane region" description="Helical" evidence="21">
    <location>
        <begin position="260"/>
        <end position="282"/>
    </location>
</feature>
<evidence type="ECO:0000256" key="1">
    <source>
        <dbReference type="ARBA" id="ARBA00004127"/>
    </source>
</evidence>
<sequence>MSNGTDSSKSCSESACTVDPVQTTKTVQKDSKGPTGPSVRVTLPVTGMSCAACSSRIERSLRKIPGVLECNVNLALEKATVEFDPGQTGIDAFVQKIHDLGFQVPTERIELSVGGMSCAACAARIEKKLNRLPGIITASVNLATEKAVIQYYPGELGNAEIINAILTLGFQARFAETSDGTDREQVEREQRLRRQWLLFGLSALLSFPMLLIMIAEMSGFVLPRWLTSQYTQFLLATPVQFGVGWQFYRGAYKALKNGSANMDVLVALGTSAAYIYSVYFTFFSPHGHHVYYETGSILITLILLGKTLEAVAKGRTSEAIKKLMGLQAKTARVVRDGKEIDIPIELVMAGDRVIVRPGEKIPVDGIVEEGLSAVDESMLTGESLPVDKKPGDAVIGATINKHGSFKFQATKVGKDTALAQIIRVVEEAQGSKAPIQRMADKISGYFVPAVVTLAVVTFLLWYFLVEPGNFTRALLNFTAVLVIACPCALGLATPTSIMVGTGKGAENGILFKGGEHLEKAHKISTVILDKTGTITKGKPELTDFIALGDFAGQESMLLQWAGRAEKSSEHPLAEAIVKRSKEESASLADVESFQAIPGRGVRATIDGHSILLGTRKLLTENEVPFADFEPIAERLESEGKTAMFMAVDGTAAAVIAVADTIKETSAEAVSALKAMGIQVWMITGDNRRTAEAIARQAGIDHVIAEVLPEDKALNVKKRKEEGHVVAMVGDGINDAPALSTADVGMAIGTGTDVAMEAADITLMSGDLRAIVAAIRLSRATMSNIRQNLFWAMIYNSLGIPVAAAGLLNPVIAGGAMAFSSVSVVANALRLRRVQPYDRT</sequence>
<evidence type="ECO:0000256" key="8">
    <source>
        <dbReference type="ARBA" id="ARBA00022737"/>
    </source>
</evidence>
<name>A0ABR7SYN8_HELCL</name>
<keyword evidence="15" id="KW-0186">Copper</keyword>
<dbReference type="InterPro" id="IPR059000">
    <property type="entry name" value="ATPase_P-type_domA"/>
</dbReference>
<evidence type="ECO:0000256" key="5">
    <source>
        <dbReference type="ARBA" id="ARBA00022448"/>
    </source>
</evidence>
<dbReference type="Pfam" id="PF00122">
    <property type="entry name" value="E1-E2_ATPase"/>
    <property type="match status" value="1"/>
</dbReference>
<feature type="transmembrane region" description="Helical" evidence="21">
    <location>
        <begin position="470"/>
        <end position="493"/>
    </location>
</feature>
<dbReference type="Pfam" id="PF00702">
    <property type="entry name" value="Hydrolase"/>
    <property type="match status" value="1"/>
</dbReference>
<dbReference type="SFLD" id="SFLDS00003">
    <property type="entry name" value="Haloacid_Dehalogenase"/>
    <property type="match status" value="1"/>
</dbReference>
<dbReference type="EC" id="7.2.2.8" evidence="3"/>
<dbReference type="PANTHER" id="PTHR43520">
    <property type="entry name" value="ATP7, ISOFORM B"/>
    <property type="match status" value="1"/>
</dbReference>
<keyword evidence="10" id="KW-0187">Copper transport</keyword>
<keyword evidence="7 21" id="KW-0479">Metal-binding</keyword>
<evidence type="ECO:0000256" key="7">
    <source>
        <dbReference type="ARBA" id="ARBA00022723"/>
    </source>
</evidence>
<keyword evidence="8" id="KW-0677">Repeat</keyword>
<dbReference type="PROSITE" id="PS01047">
    <property type="entry name" value="HMA_1"/>
    <property type="match status" value="2"/>
</dbReference>
<feature type="transmembrane region" description="Helical" evidence="21">
    <location>
        <begin position="810"/>
        <end position="828"/>
    </location>
</feature>
<dbReference type="Gene3D" id="3.40.50.1000">
    <property type="entry name" value="HAD superfamily/HAD-like"/>
    <property type="match status" value="1"/>
</dbReference>
<dbReference type="PRINTS" id="PR00942">
    <property type="entry name" value="CUATPASEI"/>
</dbReference>
<dbReference type="SFLD" id="SFLDG00002">
    <property type="entry name" value="C1.7:_P-type_atpase_like"/>
    <property type="match status" value="1"/>
</dbReference>
<evidence type="ECO:0000256" key="2">
    <source>
        <dbReference type="ARBA" id="ARBA00006024"/>
    </source>
</evidence>
<evidence type="ECO:0000313" key="23">
    <source>
        <dbReference type="EMBL" id="MBC9783644.1"/>
    </source>
</evidence>
<evidence type="ECO:0000256" key="13">
    <source>
        <dbReference type="ARBA" id="ARBA00022967"/>
    </source>
</evidence>
<evidence type="ECO:0000256" key="20">
    <source>
        <dbReference type="ARBA" id="ARBA00049289"/>
    </source>
</evidence>
<feature type="domain" description="HMA" evidence="22">
    <location>
        <begin position="107"/>
        <end position="173"/>
    </location>
</feature>
<comment type="caution">
    <text evidence="23">The sequence shown here is derived from an EMBL/GenBank/DDBJ whole genome shotgun (WGS) entry which is preliminary data.</text>
</comment>
<dbReference type="EMBL" id="JACVHF010000002">
    <property type="protein sequence ID" value="MBC9783644.1"/>
    <property type="molecule type" value="Genomic_DNA"/>
</dbReference>
<dbReference type="Pfam" id="PF00403">
    <property type="entry name" value="HMA"/>
    <property type="match status" value="2"/>
</dbReference>
<evidence type="ECO:0000256" key="18">
    <source>
        <dbReference type="ARBA" id="ARBA00029719"/>
    </source>
</evidence>
<evidence type="ECO:0000256" key="6">
    <source>
        <dbReference type="ARBA" id="ARBA00022692"/>
    </source>
</evidence>
<dbReference type="InterPro" id="IPR036412">
    <property type="entry name" value="HAD-like_sf"/>
</dbReference>
<dbReference type="Gene3D" id="3.30.70.100">
    <property type="match status" value="2"/>
</dbReference>
<feature type="transmembrane region" description="Helical" evidence="21">
    <location>
        <begin position="230"/>
        <end position="248"/>
    </location>
</feature>
<keyword evidence="14 21" id="KW-1133">Transmembrane helix</keyword>
<dbReference type="InterPro" id="IPR023214">
    <property type="entry name" value="HAD_sf"/>
</dbReference>
<proteinExistence type="inferred from homology"/>
<feature type="transmembrane region" description="Helical" evidence="21">
    <location>
        <begin position="294"/>
        <end position="312"/>
    </location>
</feature>
<keyword evidence="24" id="KW-1185">Reference proteome</keyword>
<gene>
    <name evidence="23" type="ORF">H1S01_03830</name>
</gene>
<evidence type="ECO:0000256" key="17">
    <source>
        <dbReference type="ARBA" id="ARBA00023136"/>
    </source>
</evidence>
<dbReference type="CDD" id="cd00371">
    <property type="entry name" value="HMA"/>
    <property type="match status" value="2"/>
</dbReference>
<dbReference type="InterPro" id="IPR001757">
    <property type="entry name" value="P_typ_ATPase"/>
</dbReference>
<dbReference type="SFLD" id="SFLDF00027">
    <property type="entry name" value="p-type_atpase"/>
    <property type="match status" value="1"/>
</dbReference>
<dbReference type="InterPro" id="IPR006122">
    <property type="entry name" value="HMA_Cu_ion-bd"/>
</dbReference>
<accession>A0ABR7SYN8</accession>
<dbReference type="NCBIfam" id="TIGR01494">
    <property type="entry name" value="ATPase_P-type"/>
    <property type="match status" value="1"/>
</dbReference>
<evidence type="ECO:0000256" key="9">
    <source>
        <dbReference type="ARBA" id="ARBA00022741"/>
    </source>
</evidence>
<keyword evidence="9 21" id="KW-0547">Nucleotide-binding</keyword>
<dbReference type="PRINTS" id="PR00119">
    <property type="entry name" value="CATATPASE"/>
</dbReference>
<dbReference type="NCBIfam" id="TIGR01525">
    <property type="entry name" value="ATPase-IB_hvy"/>
    <property type="match status" value="1"/>
</dbReference>
<dbReference type="InterPro" id="IPR018303">
    <property type="entry name" value="ATPase_P-typ_P_site"/>
</dbReference>
<dbReference type="SUPFAM" id="SSF55008">
    <property type="entry name" value="HMA, heavy metal-associated domain"/>
    <property type="match status" value="2"/>
</dbReference>
<dbReference type="PROSITE" id="PS00154">
    <property type="entry name" value="ATPASE_E1_E2"/>
    <property type="match status" value="1"/>
</dbReference>
<evidence type="ECO:0000256" key="10">
    <source>
        <dbReference type="ARBA" id="ARBA00022796"/>
    </source>
</evidence>
<dbReference type="NCBIfam" id="TIGR01511">
    <property type="entry name" value="ATPase-IB1_Cu"/>
    <property type="match status" value="1"/>
</dbReference>
<dbReference type="InterPro" id="IPR027256">
    <property type="entry name" value="P-typ_ATPase_IB"/>
</dbReference>
<dbReference type="PANTHER" id="PTHR43520:SF8">
    <property type="entry name" value="P-TYPE CU(+) TRANSPORTER"/>
    <property type="match status" value="1"/>
</dbReference>
<dbReference type="Gene3D" id="2.70.150.10">
    <property type="entry name" value="Calcium-transporting ATPase, cytoplasmic transduction domain A"/>
    <property type="match status" value="1"/>
</dbReference>
<dbReference type="InterPro" id="IPR036163">
    <property type="entry name" value="HMA_dom_sf"/>
</dbReference>
<keyword evidence="17 21" id="KW-0472">Membrane</keyword>
<dbReference type="InterPro" id="IPR023299">
    <property type="entry name" value="ATPase_P-typ_cyto_dom_N"/>
</dbReference>
<dbReference type="PROSITE" id="PS50846">
    <property type="entry name" value="HMA_2"/>
    <property type="match status" value="2"/>
</dbReference>
<keyword evidence="5" id="KW-0813">Transport</keyword>
<protein>
    <recommendedName>
        <fullName evidence="4">Copper-exporting P-type ATPase</fullName>
        <ecNumber evidence="3">7.2.2.8</ecNumber>
    </recommendedName>
    <alternativeName>
        <fullName evidence="18">Copper-exporting P-type ATPase A</fullName>
    </alternativeName>
    <alternativeName>
        <fullName evidence="19">Cu(+)-exporting ATPase</fullName>
    </alternativeName>
</protein>
<evidence type="ECO:0000256" key="3">
    <source>
        <dbReference type="ARBA" id="ARBA00012517"/>
    </source>
</evidence>
<organism evidence="23 24">
    <name type="scientific">Heliobacterium chlorum</name>
    <dbReference type="NCBI Taxonomy" id="2698"/>
    <lineage>
        <taxon>Bacteria</taxon>
        <taxon>Bacillati</taxon>
        <taxon>Bacillota</taxon>
        <taxon>Clostridia</taxon>
        <taxon>Eubacteriales</taxon>
        <taxon>Heliobacteriaceae</taxon>
        <taxon>Heliobacterium</taxon>
    </lineage>
</organism>
<keyword evidence="21" id="KW-1003">Cell membrane</keyword>
<dbReference type="InterPro" id="IPR006121">
    <property type="entry name" value="HMA_dom"/>
</dbReference>
<keyword evidence="13" id="KW-1278">Translocase</keyword>
<dbReference type="NCBIfam" id="TIGR00003">
    <property type="entry name" value="copper ion binding protein"/>
    <property type="match status" value="2"/>
</dbReference>